<dbReference type="EMBL" id="NCVQ01000639">
    <property type="protein sequence ID" value="PWZ04245.1"/>
    <property type="molecule type" value="Genomic_DNA"/>
</dbReference>
<protein>
    <submittedName>
        <fullName evidence="1">Uncharacterized protein</fullName>
    </submittedName>
</protein>
<evidence type="ECO:0000313" key="1">
    <source>
        <dbReference type="EMBL" id="PWZ04245.1"/>
    </source>
</evidence>
<accession>A0A3L6D6P1</accession>
<name>A0A3L6D6P1_MAIZE</name>
<organism evidence="1 2">
    <name type="scientific">Zea mays</name>
    <name type="common">Maize</name>
    <dbReference type="NCBI Taxonomy" id="4577"/>
    <lineage>
        <taxon>Eukaryota</taxon>
        <taxon>Viridiplantae</taxon>
        <taxon>Streptophyta</taxon>
        <taxon>Embryophyta</taxon>
        <taxon>Tracheophyta</taxon>
        <taxon>Spermatophyta</taxon>
        <taxon>Magnoliopsida</taxon>
        <taxon>Liliopsida</taxon>
        <taxon>Poales</taxon>
        <taxon>Poaceae</taxon>
        <taxon>PACMAD clade</taxon>
        <taxon>Panicoideae</taxon>
        <taxon>Andropogonodae</taxon>
        <taxon>Andropogoneae</taxon>
        <taxon>Tripsacinae</taxon>
        <taxon>Zea</taxon>
    </lineage>
</organism>
<sequence>MAAILLSSDLDKRRACLLYKNDKEVDSASPSDVEILENPTYSKKRKLLHVLDDSEVVYEDEEGPITQADLQKWFNTSYLVLQAMAMWGNDRRMKFVGDAKIVRRNFVIDLLSYEDNSC</sequence>
<dbReference type="Proteomes" id="UP000251960">
    <property type="component" value="Unassembled WGS sequence"/>
</dbReference>
<dbReference type="AlphaFoldDB" id="A0A3L6D6P1"/>
<evidence type="ECO:0000313" key="2">
    <source>
        <dbReference type="Proteomes" id="UP000251960"/>
    </source>
</evidence>
<comment type="caution">
    <text evidence="1">The sequence shown here is derived from an EMBL/GenBank/DDBJ whole genome shotgun (WGS) entry which is preliminary data.</text>
</comment>
<gene>
    <name evidence="1" type="ORF">Zm00014a_003188</name>
</gene>
<proteinExistence type="predicted"/>
<reference evidence="1 2" key="1">
    <citation type="journal article" date="2018" name="Nat. Genet.">
        <title>Extensive intraspecific gene order and gene structural variations between Mo17 and other maize genomes.</title>
        <authorList>
            <person name="Sun S."/>
            <person name="Zhou Y."/>
            <person name="Chen J."/>
            <person name="Shi J."/>
            <person name="Zhao H."/>
            <person name="Zhao H."/>
            <person name="Song W."/>
            <person name="Zhang M."/>
            <person name="Cui Y."/>
            <person name="Dong X."/>
            <person name="Liu H."/>
            <person name="Ma X."/>
            <person name="Jiao Y."/>
            <person name="Wang B."/>
            <person name="Wei X."/>
            <person name="Stein J.C."/>
            <person name="Glaubitz J.C."/>
            <person name="Lu F."/>
            <person name="Yu G."/>
            <person name="Liang C."/>
            <person name="Fengler K."/>
            <person name="Li B."/>
            <person name="Rafalski A."/>
            <person name="Schnable P.S."/>
            <person name="Ware D.H."/>
            <person name="Buckler E.S."/>
            <person name="Lai J."/>
        </authorList>
    </citation>
    <scope>NUCLEOTIDE SEQUENCE [LARGE SCALE GENOMIC DNA]</scope>
    <source>
        <strain evidence="2">cv. Missouri 17</strain>
        <tissue evidence="1">Seedling</tissue>
    </source>
</reference>